<evidence type="ECO:0000313" key="2">
    <source>
        <dbReference type="Proteomes" id="UP001238973"/>
    </source>
</evidence>
<dbReference type="Proteomes" id="UP001238973">
    <property type="component" value="Unassembled WGS sequence"/>
</dbReference>
<dbReference type="EMBL" id="JAUCFI010000003">
    <property type="protein sequence ID" value="MDM5285656.1"/>
    <property type="molecule type" value="Genomic_DNA"/>
</dbReference>
<reference evidence="1" key="1">
    <citation type="submission" date="2023-06" db="EMBL/GenBank/DDBJ databases">
        <title>Comparative genomics of Bacillaceae isolates and their secondary metabolite potential.</title>
        <authorList>
            <person name="Song L."/>
            <person name="Nielsen L.J."/>
            <person name="Mohite O."/>
            <person name="Xu X."/>
            <person name="Weber T."/>
            <person name="Kovacs A.T."/>
        </authorList>
    </citation>
    <scope>NUCLEOTIDE SEQUENCE</scope>
    <source>
        <strain evidence="1">G1S1</strain>
    </source>
</reference>
<proteinExistence type="predicted"/>
<evidence type="ECO:0000313" key="1">
    <source>
        <dbReference type="EMBL" id="MDM5285656.1"/>
    </source>
</evidence>
<organism evidence="1 2">
    <name type="scientific">Peribacillus frigoritolerans</name>
    <dbReference type="NCBI Taxonomy" id="450367"/>
    <lineage>
        <taxon>Bacteria</taxon>
        <taxon>Bacillati</taxon>
        <taxon>Bacillota</taxon>
        <taxon>Bacilli</taxon>
        <taxon>Bacillales</taxon>
        <taxon>Bacillaceae</taxon>
        <taxon>Peribacillus</taxon>
    </lineage>
</organism>
<sequence length="61" mass="6992">MSINYVHEANRLGKKLLGDEKITVEDLELARIVAEKTTSIRNLVLYTKIKHSLHEEKDSAE</sequence>
<dbReference type="RefSeq" id="WP_289350551.1">
    <property type="nucleotide sequence ID" value="NZ_JAUCFI010000003.1"/>
</dbReference>
<protein>
    <submittedName>
        <fullName evidence="1">Uncharacterized protein</fullName>
    </submittedName>
</protein>
<name>A0AAJ1QQE1_9BACI</name>
<accession>A0AAJ1QQE1</accession>
<gene>
    <name evidence="1" type="ORF">QUF85_20470</name>
</gene>
<dbReference type="AlphaFoldDB" id="A0AAJ1QQE1"/>
<comment type="caution">
    <text evidence="1">The sequence shown here is derived from an EMBL/GenBank/DDBJ whole genome shotgun (WGS) entry which is preliminary data.</text>
</comment>